<dbReference type="CDD" id="cd23509">
    <property type="entry name" value="Gnk2-like"/>
    <property type="match status" value="1"/>
</dbReference>
<dbReference type="InterPro" id="IPR002902">
    <property type="entry name" value="GNK2"/>
</dbReference>
<dbReference type="GO" id="GO:0046983">
    <property type="term" value="F:protein dimerization activity"/>
    <property type="evidence" value="ECO:0007669"/>
    <property type="project" value="InterPro"/>
</dbReference>
<feature type="region of interest" description="Disordered" evidence="6">
    <location>
        <begin position="1"/>
        <end position="60"/>
    </location>
</feature>
<dbReference type="Pfam" id="PF00010">
    <property type="entry name" value="HLH"/>
    <property type="match status" value="1"/>
</dbReference>
<feature type="compositionally biased region" description="Basic residues" evidence="6">
    <location>
        <begin position="358"/>
        <end position="368"/>
    </location>
</feature>
<dbReference type="GO" id="GO:0009960">
    <property type="term" value="P:endosperm development"/>
    <property type="evidence" value="ECO:0007669"/>
    <property type="project" value="InterPro"/>
</dbReference>
<evidence type="ECO:0000256" key="1">
    <source>
        <dbReference type="ARBA" id="ARBA00005510"/>
    </source>
</evidence>
<keyword evidence="2" id="KW-0732">Signal</keyword>
<dbReference type="Gene3D" id="3.30.430.20">
    <property type="entry name" value="Gnk2 domain, C-X8-C-X2-C motif"/>
    <property type="match status" value="1"/>
</dbReference>
<dbReference type="EnsemblPlants" id="EMT20279">
    <property type="protein sequence ID" value="EMT20279"/>
    <property type="gene ID" value="F775_02095"/>
</dbReference>
<dbReference type="AlphaFoldDB" id="R7WGH1"/>
<accession>R7WGH1</accession>
<feature type="compositionally biased region" description="Basic residues" evidence="6">
    <location>
        <begin position="376"/>
        <end position="402"/>
    </location>
</feature>
<dbReference type="SMART" id="SM00353">
    <property type="entry name" value="HLH"/>
    <property type="match status" value="1"/>
</dbReference>
<evidence type="ECO:0000256" key="6">
    <source>
        <dbReference type="SAM" id="MobiDB-lite"/>
    </source>
</evidence>
<feature type="compositionally biased region" description="Low complexity" evidence="6">
    <location>
        <begin position="14"/>
        <end position="37"/>
    </location>
</feature>
<dbReference type="PROSITE" id="PS50888">
    <property type="entry name" value="BHLH"/>
    <property type="match status" value="1"/>
</dbReference>
<dbReference type="PANTHER" id="PTHR46772">
    <property type="entry name" value="BHLH DOMAIN-CONTAINING PROTEIN"/>
    <property type="match status" value="1"/>
</dbReference>
<dbReference type="PROSITE" id="PS51473">
    <property type="entry name" value="GNK2"/>
    <property type="match status" value="1"/>
</dbReference>
<evidence type="ECO:0000256" key="2">
    <source>
        <dbReference type="ARBA" id="ARBA00022729"/>
    </source>
</evidence>
<dbReference type="Pfam" id="PF01657">
    <property type="entry name" value="Stress-antifung"/>
    <property type="match status" value="1"/>
</dbReference>
<protein>
    <submittedName>
        <fullName evidence="7">Transcription factor bHLH95</fullName>
    </submittedName>
</protein>
<dbReference type="Gene3D" id="4.10.280.10">
    <property type="entry name" value="Helix-loop-helix DNA-binding domain"/>
    <property type="match status" value="1"/>
</dbReference>
<evidence type="ECO:0000256" key="4">
    <source>
        <dbReference type="ARBA" id="ARBA00023015"/>
    </source>
</evidence>
<keyword evidence="3" id="KW-0677">Repeat</keyword>
<name>R7WGH1_AEGTA</name>
<dbReference type="SUPFAM" id="SSF47459">
    <property type="entry name" value="HLH, helix-loop-helix DNA-binding domain"/>
    <property type="match status" value="1"/>
</dbReference>
<dbReference type="InterPro" id="IPR011598">
    <property type="entry name" value="bHLH_dom"/>
</dbReference>
<proteinExistence type="inferred from homology"/>
<dbReference type="InterPro" id="IPR036638">
    <property type="entry name" value="HLH_DNA-bd_sf"/>
</dbReference>
<evidence type="ECO:0000256" key="5">
    <source>
        <dbReference type="ARBA" id="ARBA00023163"/>
    </source>
</evidence>
<sequence>MAKDNDNNAPPATSSDSMSSGKGSKGSKASSRLLLGGAIDKGKGVPKVEEEEEGCRSKGKIMTAPVVAARRDGRSGGRRGDRELHIITERERRRRMSEMFTKLHGLLPTLPDKVDKSSIVMEAIHYIKSLEGTTWSGPNVVLSLSGIYAYIHMSVGRRPGVLTMVTAVLEKHGIDVVTTGISSDRSQCMYTIQARINGMSNQFGDNVACDDIYKLAVSEIMLLCLQDLVALLLLECPITLFKLDKYHYYNASDHRSNKLKGLSRVMISQHERAKGQFQNRRLGRANRQLSNYQANGAQPHHALPPPPRYATNFRQRPVGRVRVTGGISGTVPQVHGLHRRPVRAQQHVQVQPGGPRCGARRRGRRERRVRQGEHRRGTRRRLRPGAVPRRLHRPQPHGRPPRRFSGEDFLSALTEQPRCSGWSDSGESGWDAAQLLAERVEELMKETIKHAAATAKRYGTGRVWVRGRAEAADMEYVLAQCTPDLTEAECWSCLNDTRGKLQTSSMHDKVPTSQYGGRLVGVRCSLRYERVLFFEETSSTLQLHKPKVCAMGLSRTHLDDVT</sequence>
<feature type="region of interest" description="Disordered" evidence="6">
    <location>
        <begin position="344"/>
        <end position="405"/>
    </location>
</feature>
<dbReference type="GO" id="GO:0003700">
    <property type="term" value="F:DNA-binding transcription factor activity"/>
    <property type="evidence" value="ECO:0007669"/>
    <property type="project" value="InterPro"/>
</dbReference>
<organism evidence="7">
    <name type="scientific">Aegilops tauschii</name>
    <name type="common">Tausch's goatgrass</name>
    <name type="synonym">Aegilops squarrosa</name>
    <dbReference type="NCBI Taxonomy" id="37682"/>
    <lineage>
        <taxon>Eukaryota</taxon>
        <taxon>Viridiplantae</taxon>
        <taxon>Streptophyta</taxon>
        <taxon>Embryophyta</taxon>
        <taxon>Tracheophyta</taxon>
        <taxon>Spermatophyta</taxon>
        <taxon>Magnoliopsida</taxon>
        <taxon>Liliopsida</taxon>
        <taxon>Poales</taxon>
        <taxon>Poaceae</taxon>
        <taxon>BOP clade</taxon>
        <taxon>Pooideae</taxon>
        <taxon>Triticodae</taxon>
        <taxon>Triticeae</taxon>
        <taxon>Triticinae</taxon>
        <taxon>Aegilops</taxon>
    </lineage>
</organism>
<keyword evidence="5" id="KW-0804">Transcription</keyword>
<evidence type="ECO:0000256" key="3">
    <source>
        <dbReference type="ARBA" id="ARBA00022737"/>
    </source>
</evidence>
<dbReference type="InterPro" id="IPR044278">
    <property type="entry name" value="BHLH95-like"/>
</dbReference>
<keyword evidence="4" id="KW-0805">Transcription regulation</keyword>
<dbReference type="InterPro" id="IPR038408">
    <property type="entry name" value="GNK2_sf"/>
</dbReference>
<comment type="similarity">
    <text evidence="1">Belongs to the bHLH protein family.</text>
</comment>
<dbReference type="PANTHER" id="PTHR46772:SF8">
    <property type="entry name" value="TRANSCRIPTION FACTOR BHLH95"/>
    <property type="match status" value="1"/>
</dbReference>
<evidence type="ECO:0000313" key="7">
    <source>
        <dbReference type="EnsemblPlants" id="EMT20279"/>
    </source>
</evidence>
<dbReference type="CDD" id="cd11393">
    <property type="entry name" value="bHLH_AtbHLH_like"/>
    <property type="match status" value="1"/>
</dbReference>
<dbReference type="InterPro" id="IPR045239">
    <property type="entry name" value="bHLH95_bHLH"/>
</dbReference>
<reference evidence="7" key="1">
    <citation type="submission" date="2015-06" db="UniProtKB">
        <authorList>
            <consortium name="EnsemblPlants"/>
        </authorList>
    </citation>
    <scope>IDENTIFICATION</scope>
</reference>